<proteinExistence type="predicted"/>
<dbReference type="Proteomes" id="UP001139012">
    <property type="component" value="Unassembled WGS sequence"/>
</dbReference>
<protein>
    <submittedName>
        <fullName evidence="2">Uncharacterized protein</fullName>
    </submittedName>
</protein>
<sequence length="201" mass="21883">MTAASTAGTLQIVPGRECGSCSLCCKVYDIVELGKAAGKWCGQCKPGRGCKIHDNLPTQCAEFNCLWRTDAAMPAQWKPDQAKMVASIHPITRNIQIQVDPGLPSAWSRQPYHDHLRQWAKQNMPKGIYVVVFVNDQATLVLPDQDVPLGPLTPEQAIVVRLEPGPNGGVYEVKVSTTRTMPDGQTVEVGSTSRYPVRSAA</sequence>
<dbReference type="PANTHER" id="PTHR36931:SF1">
    <property type="entry name" value="UPF0153 PROTEIN YEIW"/>
    <property type="match status" value="1"/>
</dbReference>
<dbReference type="EMBL" id="JAKLUA010000023">
    <property type="protein sequence ID" value="MCG2672666.1"/>
    <property type="molecule type" value="Genomic_DNA"/>
</dbReference>
<reference evidence="2" key="1">
    <citation type="submission" date="2022-01" db="EMBL/GenBank/DDBJ databases">
        <title>Genome sequnece data of strain Bradyrhizobium sp. nov.</title>
        <authorList>
            <person name="Zhang J."/>
        </authorList>
    </citation>
    <scope>NUCLEOTIDE SEQUENCE</scope>
    <source>
        <strain evidence="3">WYCCWR 12774</strain>
        <strain evidence="2">WYCCWR 13023</strain>
    </source>
</reference>
<dbReference type="Proteomes" id="UP001139054">
    <property type="component" value="Unassembled WGS sequence"/>
</dbReference>
<dbReference type="EMBL" id="JAKLTY010000033">
    <property type="protein sequence ID" value="MCG2631871.1"/>
    <property type="molecule type" value="Genomic_DNA"/>
</dbReference>
<dbReference type="PANTHER" id="PTHR36931">
    <property type="entry name" value="UPF0153 PROTEIN YEIW"/>
    <property type="match status" value="1"/>
</dbReference>
<accession>A0A9X1RH39</accession>
<evidence type="ECO:0000313" key="4">
    <source>
        <dbReference type="Proteomes" id="UP001139012"/>
    </source>
</evidence>
<feature type="region of interest" description="Disordered" evidence="1">
    <location>
        <begin position="182"/>
        <end position="201"/>
    </location>
</feature>
<dbReference type="InterPro" id="IPR052572">
    <property type="entry name" value="UPF0153_domain"/>
</dbReference>
<evidence type="ECO:0000313" key="2">
    <source>
        <dbReference type="EMBL" id="MCG2631871.1"/>
    </source>
</evidence>
<name>A0A9X1RH39_9BRAD</name>
<keyword evidence="4" id="KW-1185">Reference proteome</keyword>
<evidence type="ECO:0000256" key="1">
    <source>
        <dbReference type="SAM" id="MobiDB-lite"/>
    </source>
</evidence>
<gene>
    <name evidence="3" type="ORF">L6637_37540</name>
    <name evidence="2" type="ORF">L6654_35120</name>
</gene>
<comment type="caution">
    <text evidence="2">The sequence shown here is derived from an EMBL/GenBank/DDBJ whole genome shotgun (WGS) entry which is preliminary data.</text>
</comment>
<dbReference type="AlphaFoldDB" id="A0A9X1RH39"/>
<evidence type="ECO:0000313" key="5">
    <source>
        <dbReference type="Proteomes" id="UP001139054"/>
    </source>
</evidence>
<dbReference type="RefSeq" id="WP_237873920.1">
    <property type="nucleotide sequence ID" value="NZ_JAKLTY010000033.1"/>
</dbReference>
<organism evidence="2 5">
    <name type="scientific">Bradyrhizobium zhengyangense</name>
    <dbReference type="NCBI Taxonomy" id="2911009"/>
    <lineage>
        <taxon>Bacteria</taxon>
        <taxon>Pseudomonadati</taxon>
        <taxon>Pseudomonadota</taxon>
        <taxon>Alphaproteobacteria</taxon>
        <taxon>Hyphomicrobiales</taxon>
        <taxon>Nitrobacteraceae</taxon>
        <taxon>Bradyrhizobium</taxon>
    </lineage>
</organism>
<evidence type="ECO:0000313" key="3">
    <source>
        <dbReference type="EMBL" id="MCG2672666.1"/>
    </source>
</evidence>